<sequence>MSGAATGHHPHPAAHALQARCANATEVIGNSLSYKAKGLGFRRIAEPTDLPEAMVCRWFRRATDEHIRGICHKGDQRLILIAREVCPDIQQSGNPLLHTL</sequence>
<evidence type="ECO:0000313" key="2">
    <source>
        <dbReference type="Proteomes" id="UP000019491"/>
    </source>
</evidence>
<dbReference type="EMBL" id="BAWF01000056">
    <property type="protein sequence ID" value="GAF48610.1"/>
    <property type="molecule type" value="Genomic_DNA"/>
</dbReference>
<reference evidence="1 2" key="1">
    <citation type="submission" date="2014-02" db="EMBL/GenBank/DDBJ databases">
        <title>Whole genome shotgun sequence of Rhodococcus wratislaviensis NBRC 100605.</title>
        <authorList>
            <person name="Hosoyama A."/>
            <person name="Tsuchikane K."/>
            <person name="Yoshida I."/>
            <person name="Ohji S."/>
            <person name="Ichikawa N."/>
            <person name="Yamazoe A."/>
            <person name="Fujita N."/>
        </authorList>
    </citation>
    <scope>NUCLEOTIDE SEQUENCE [LARGE SCALE GENOMIC DNA]</scope>
    <source>
        <strain evidence="1 2">NBRC 100605</strain>
    </source>
</reference>
<keyword evidence="2" id="KW-1185">Reference proteome</keyword>
<comment type="caution">
    <text evidence="1">The sequence shown here is derived from an EMBL/GenBank/DDBJ whole genome shotgun (WGS) entry which is preliminary data.</text>
</comment>
<protein>
    <recommendedName>
        <fullName evidence="3">Transposase</fullName>
    </recommendedName>
</protein>
<dbReference type="Proteomes" id="UP000019491">
    <property type="component" value="Unassembled WGS sequence"/>
</dbReference>
<accession>X0RC66</accession>
<evidence type="ECO:0008006" key="3">
    <source>
        <dbReference type="Google" id="ProtNLM"/>
    </source>
</evidence>
<proteinExistence type="predicted"/>
<organism evidence="1 2">
    <name type="scientific">Rhodococcus wratislaviensis NBRC 100605</name>
    <dbReference type="NCBI Taxonomy" id="1219028"/>
    <lineage>
        <taxon>Bacteria</taxon>
        <taxon>Bacillati</taxon>
        <taxon>Actinomycetota</taxon>
        <taxon>Actinomycetes</taxon>
        <taxon>Mycobacteriales</taxon>
        <taxon>Nocardiaceae</taxon>
        <taxon>Rhodococcus</taxon>
    </lineage>
</organism>
<evidence type="ECO:0000313" key="1">
    <source>
        <dbReference type="EMBL" id="GAF48610.1"/>
    </source>
</evidence>
<name>X0RC66_RHOWR</name>
<dbReference type="AlphaFoldDB" id="X0RC66"/>
<gene>
    <name evidence="1" type="ORF">RW1_056_00380</name>
</gene>